<dbReference type="Proteomes" id="UP000053257">
    <property type="component" value="Unassembled WGS sequence"/>
</dbReference>
<feature type="region of interest" description="Disordered" evidence="6">
    <location>
        <begin position="263"/>
        <end position="317"/>
    </location>
</feature>
<keyword evidence="4" id="KW-0862">Zinc</keyword>
<evidence type="ECO:0000256" key="1">
    <source>
        <dbReference type="ARBA" id="ARBA00022468"/>
    </source>
</evidence>
<feature type="compositionally biased region" description="Low complexity" evidence="6">
    <location>
        <begin position="222"/>
        <end position="239"/>
    </location>
</feature>
<feature type="compositionally biased region" description="Polar residues" evidence="6">
    <location>
        <begin position="390"/>
        <end position="410"/>
    </location>
</feature>
<feature type="compositionally biased region" description="Basic and acidic residues" evidence="6">
    <location>
        <begin position="263"/>
        <end position="295"/>
    </location>
</feature>
<dbReference type="PANTHER" id="PTHR45686">
    <property type="entry name" value="ADP-RIBOSYLATION FACTOR GTPASE ACTIVATING PROTEIN 3, ISOFORM H-RELATED"/>
    <property type="match status" value="1"/>
</dbReference>
<dbReference type="InterPro" id="IPR038508">
    <property type="entry name" value="ArfGAP_dom_sf"/>
</dbReference>
<dbReference type="InterPro" id="IPR037278">
    <property type="entry name" value="ARFGAP/RecO"/>
</dbReference>
<sequence>MADPTKAETEQVFKILKAQKANKMCFDCQARNPTWSSVTFGVYICLDCSSIHRNMGVHISFVRSTNLDSWQLNQLRTMKVGGNQSATDFFNKHGGSVLLSDSDVKKKYSSRVGELYKEELARRVKEDVSRHPDRIFVEGMSDVSVPATPSSAAGDEDDFFSSWDKPAAKPIASTPTASVPVLGRAASATAAPRTISSSSLRSSTTSPGSRPTSKLGASRLNSSPATSTASTPTASSAAVKKSKLGGLGAKKAAAPIDFEQAQKRAEEEAERIRQLGYDREKERQEEEERLKKQAESIKTTAAARSLIPANGKTATTPVQTKALGNAQDMERLGMGMKRLGFGAVPAAPSKASSSVGDDAPTTARDKFGGQKAISSDMYFGRGSYDPVAQSEAQTRLQSFTGASSISSNQYFGREEDETSGGPSGDGVVGDGALSNLETAAKDAISRVLANPDVQNAAESIRAGALKLSDYLAQMSER</sequence>
<dbReference type="EMBL" id="KN840488">
    <property type="protein sequence ID" value="KIP07925.1"/>
    <property type="molecule type" value="Genomic_DNA"/>
</dbReference>
<name>A0A0C3SBF9_PHLG1</name>
<gene>
    <name evidence="8" type="ORF">PHLGIDRAFT_105081</name>
</gene>
<dbReference type="Gene3D" id="1.10.220.150">
    <property type="entry name" value="Arf GTPase activating protein"/>
    <property type="match status" value="1"/>
</dbReference>
<proteinExistence type="predicted"/>
<dbReference type="GO" id="GO:0000139">
    <property type="term" value="C:Golgi membrane"/>
    <property type="evidence" value="ECO:0007669"/>
    <property type="project" value="GOC"/>
</dbReference>
<protein>
    <recommendedName>
        <fullName evidence="7">Arf-GAP domain-containing protein</fullName>
    </recommendedName>
</protein>
<keyword evidence="1" id="KW-0343">GTPase activation</keyword>
<evidence type="ECO:0000256" key="4">
    <source>
        <dbReference type="ARBA" id="ARBA00022833"/>
    </source>
</evidence>
<dbReference type="AlphaFoldDB" id="A0A0C3SBF9"/>
<keyword evidence="2" id="KW-0479">Metal-binding</keyword>
<organism evidence="8 9">
    <name type="scientific">Phlebiopsis gigantea (strain 11061_1 CR5-6)</name>
    <name type="common">White-rot fungus</name>
    <name type="synonym">Peniophora gigantea</name>
    <dbReference type="NCBI Taxonomy" id="745531"/>
    <lineage>
        <taxon>Eukaryota</taxon>
        <taxon>Fungi</taxon>
        <taxon>Dikarya</taxon>
        <taxon>Basidiomycota</taxon>
        <taxon>Agaricomycotina</taxon>
        <taxon>Agaricomycetes</taxon>
        <taxon>Polyporales</taxon>
        <taxon>Phanerochaetaceae</taxon>
        <taxon>Phlebiopsis</taxon>
    </lineage>
</organism>
<evidence type="ECO:0000256" key="3">
    <source>
        <dbReference type="ARBA" id="ARBA00022771"/>
    </source>
</evidence>
<dbReference type="SMART" id="SM00105">
    <property type="entry name" value="ArfGap"/>
    <property type="match status" value="1"/>
</dbReference>
<dbReference type="PANTHER" id="PTHR45686:SF4">
    <property type="entry name" value="ADP-RIBOSYLATION FACTOR GTPASE ACTIVATING PROTEIN 3, ISOFORM H"/>
    <property type="match status" value="1"/>
</dbReference>
<dbReference type="SUPFAM" id="SSF57863">
    <property type="entry name" value="ArfGap/RecO-like zinc finger"/>
    <property type="match status" value="1"/>
</dbReference>
<dbReference type="GO" id="GO:0005096">
    <property type="term" value="F:GTPase activator activity"/>
    <property type="evidence" value="ECO:0007669"/>
    <property type="project" value="UniProtKB-KW"/>
</dbReference>
<dbReference type="CDD" id="cd08831">
    <property type="entry name" value="ArfGap_ArfGap2_3_like"/>
    <property type="match status" value="1"/>
</dbReference>
<dbReference type="STRING" id="745531.A0A0C3SBF9"/>
<evidence type="ECO:0000256" key="5">
    <source>
        <dbReference type="PROSITE-ProRule" id="PRU00288"/>
    </source>
</evidence>
<dbReference type="PROSITE" id="PS50115">
    <property type="entry name" value="ARFGAP"/>
    <property type="match status" value="1"/>
</dbReference>
<dbReference type="FunFam" id="1.10.220.150:FF:000004">
    <property type="entry name" value="Putative ADP-ribosylation factor GTPase-activating protein 2"/>
    <property type="match status" value="1"/>
</dbReference>
<evidence type="ECO:0000256" key="2">
    <source>
        <dbReference type="ARBA" id="ARBA00022723"/>
    </source>
</evidence>
<feature type="region of interest" description="Disordered" evidence="6">
    <location>
        <begin position="345"/>
        <end position="370"/>
    </location>
</feature>
<dbReference type="GO" id="GO:0048205">
    <property type="term" value="P:COPI coating of Golgi vesicle"/>
    <property type="evidence" value="ECO:0007669"/>
    <property type="project" value="TreeGrafter"/>
</dbReference>
<keyword evidence="3 5" id="KW-0863">Zinc-finger</keyword>
<dbReference type="InterPro" id="IPR001164">
    <property type="entry name" value="ArfGAP_dom"/>
</dbReference>
<feature type="domain" description="Arf-GAP" evidence="7">
    <location>
        <begin position="10"/>
        <end position="130"/>
    </location>
</feature>
<evidence type="ECO:0000259" key="7">
    <source>
        <dbReference type="PROSITE" id="PS50115"/>
    </source>
</evidence>
<feature type="region of interest" description="Disordered" evidence="6">
    <location>
        <begin position="389"/>
        <end position="432"/>
    </location>
</feature>
<accession>A0A0C3SBF9</accession>
<dbReference type="Pfam" id="PF01412">
    <property type="entry name" value="ArfGap"/>
    <property type="match status" value="1"/>
</dbReference>
<keyword evidence="9" id="KW-1185">Reference proteome</keyword>
<feature type="compositionally biased region" description="Low complexity" evidence="6">
    <location>
        <begin position="192"/>
        <end position="213"/>
    </location>
</feature>
<evidence type="ECO:0000313" key="8">
    <source>
        <dbReference type="EMBL" id="KIP07925.1"/>
    </source>
</evidence>
<evidence type="ECO:0000256" key="6">
    <source>
        <dbReference type="SAM" id="MobiDB-lite"/>
    </source>
</evidence>
<evidence type="ECO:0000313" key="9">
    <source>
        <dbReference type="Proteomes" id="UP000053257"/>
    </source>
</evidence>
<dbReference type="OrthoDB" id="983479at2759"/>
<feature type="compositionally biased region" description="Low complexity" evidence="6">
    <location>
        <begin position="345"/>
        <end position="355"/>
    </location>
</feature>
<dbReference type="GO" id="GO:0008270">
    <property type="term" value="F:zinc ion binding"/>
    <property type="evidence" value="ECO:0007669"/>
    <property type="project" value="UniProtKB-KW"/>
</dbReference>
<dbReference type="HOGENOM" id="CLU_023062_7_0_1"/>
<feature type="region of interest" description="Disordered" evidence="6">
    <location>
        <begin position="189"/>
        <end position="239"/>
    </location>
</feature>
<dbReference type="PRINTS" id="PR00405">
    <property type="entry name" value="REVINTRACTNG"/>
</dbReference>
<reference evidence="8 9" key="1">
    <citation type="journal article" date="2014" name="PLoS Genet.">
        <title>Analysis of the Phlebiopsis gigantea genome, transcriptome and secretome provides insight into its pioneer colonization strategies of wood.</title>
        <authorList>
            <person name="Hori C."/>
            <person name="Ishida T."/>
            <person name="Igarashi K."/>
            <person name="Samejima M."/>
            <person name="Suzuki H."/>
            <person name="Master E."/>
            <person name="Ferreira P."/>
            <person name="Ruiz-Duenas F.J."/>
            <person name="Held B."/>
            <person name="Canessa P."/>
            <person name="Larrondo L.F."/>
            <person name="Schmoll M."/>
            <person name="Druzhinina I.S."/>
            <person name="Kubicek C.P."/>
            <person name="Gaskell J.A."/>
            <person name="Kersten P."/>
            <person name="St John F."/>
            <person name="Glasner J."/>
            <person name="Sabat G."/>
            <person name="Splinter BonDurant S."/>
            <person name="Syed K."/>
            <person name="Yadav J."/>
            <person name="Mgbeahuruike A.C."/>
            <person name="Kovalchuk A."/>
            <person name="Asiegbu F.O."/>
            <person name="Lackner G."/>
            <person name="Hoffmeister D."/>
            <person name="Rencoret J."/>
            <person name="Gutierrez A."/>
            <person name="Sun H."/>
            <person name="Lindquist E."/>
            <person name="Barry K."/>
            <person name="Riley R."/>
            <person name="Grigoriev I.V."/>
            <person name="Henrissat B."/>
            <person name="Kues U."/>
            <person name="Berka R.M."/>
            <person name="Martinez A.T."/>
            <person name="Covert S.F."/>
            <person name="Blanchette R.A."/>
            <person name="Cullen D."/>
        </authorList>
    </citation>
    <scope>NUCLEOTIDE SEQUENCE [LARGE SCALE GENOMIC DNA]</scope>
    <source>
        <strain evidence="8 9">11061_1 CR5-6</strain>
    </source>
</reference>